<keyword evidence="1" id="KW-1133">Transmembrane helix</keyword>
<reference evidence="2" key="1">
    <citation type="journal article" date="2014" name="Front. Microbiol.">
        <title>High frequency of phylogenetically diverse reductive dehalogenase-homologous genes in deep subseafloor sedimentary metagenomes.</title>
        <authorList>
            <person name="Kawai M."/>
            <person name="Futagami T."/>
            <person name="Toyoda A."/>
            <person name="Takaki Y."/>
            <person name="Nishi S."/>
            <person name="Hori S."/>
            <person name="Arai W."/>
            <person name="Tsubouchi T."/>
            <person name="Morono Y."/>
            <person name="Uchiyama I."/>
            <person name="Ito T."/>
            <person name="Fujiyama A."/>
            <person name="Inagaki F."/>
            <person name="Takami H."/>
        </authorList>
    </citation>
    <scope>NUCLEOTIDE SEQUENCE</scope>
    <source>
        <strain evidence="2">Expedition CK06-06</strain>
    </source>
</reference>
<name>X0UPE9_9ZZZZ</name>
<evidence type="ECO:0000313" key="2">
    <source>
        <dbReference type="EMBL" id="GAG07530.1"/>
    </source>
</evidence>
<keyword evidence="1" id="KW-0812">Transmembrane</keyword>
<organism evidence="2">
    <name type="scientific">marine sediment metagenome</name>
    <dbReference type="NCBI Taxonomy" id="412755"/>
    <lineage>
        <taxon>unclassified sequences</taxon>
        <taxon>metagenomes</taxon>
        <taxon>ecological metagenomes</taxon>
    </lineage>
</organism>
<proteinExistence type="predicted"/>
<sequence>QVELVALEAVAGIVIGSIGSWLAVNRYLRV</sequence>
<keyword evidence="1" id="KW-0472">Membrane</keyword>
<dbReference type="EMBL" id="BARS01029701">
    <property type="protein sequence ID" value="GAG07530.1"/>
    <property type="molecule type" value="Genomic_DNA"/>
</dbReference>
<protein>
    <submittedName>
        <fullName evidence="2">Uncharacterized protein</fullName>
    </submittedName>
</protein>
<comment type="caution">
    <text evidence="2">The sequence shown here is derived from an EMBL/GenBank/DDBJ whole genome shotgun (WGS) entry which is preliminary data.</text>
</comment>
<gene>
    <name evidence="2" type="ORF">S01H1_46385</name>
</gene>
<accession>X0UPE9</accession>
<feature type="non-terminal residue" evidence="2">
    <location>
        <position position="1"/>
    </location>
</feature>
<dbReference type="AlphaFoldDB" id="X0UPE9"/>
<feature type="transmembrane region" description="Helical" evidence="1">
    <location>
        <begin position="6"/>
        <end position="24"/>
    </location>
</feature>
<evidence type="ECO:0000256" key="1">
    <source>
        <dbReference type="SAM" id="Phobius"/>
    </source>
</evidence>